<evidence type="ECO:0000259" key="1">
    <source>
        <dbReference type="Pfam" id="PF07811"/>
    </source>
</evidence>
<gene>
    <name evidence="2" type="ORF">GMA12_03120</name>
</gene>
<dbReference type="Pfam" id="PF07811">
    <property type="entry name" value="TadE"/>
    <property type="match status" value="1"/>
</dbReference>
<evidence type="ECO:0000313" key="3">
    <source>
        <dbReference type="Proteomes" id="UP000436989"/>
    </source>
</evidence>
<proteinExistence type="predicted"/>
<dbReference type="RefSeq" id="WP_156267084.1">
    <property type="nucleotide sequence ID" value="NZ_WOGU01000002.1"/>
</dbReference>
<dbReference type="Proteomes" id="UP000436989">
    <property type="component" value="Unassembled WGS sequence"/>
</dbReference>
<organism evidence="2 3">
    <name type="scientific">Kocuria sediminis</name>
    <dbReference type="NCBI Taxonomy" id="1038857"/>
    <lineage>
        <taxon>Bacteria</taxon>
        <taxon>Bacillati</taxon>
        <taxon>Actinomycetota</taxon>
        <taxon>Actinomycetes</taxon>
        <taxon>Micrococcales</taxon>
        <taxon>Micrococcaceae</taxon>
        <taxon>Kocuria</taxon>
    </lineage>
</organism>
<sequence length="126" mass="12937">MSRFRSERGAVAVEFALAIPLLLTLLLGIVEMGFAFNSQISVTHAAREAVRTMAIQDDPAAARATAIASSPSLIPALTAGEITVTPTACTAGSTATVTIRHNHTLVTGLFGANVTIRGTAAMRCGG</sequence>
<protein>
    <submittedName>
        <fullName evidence="2">Pilus assembly protein</fullName>
    </submittedName>
</protein>
<name>A0A6N8GLL2_9MICC</name>
<accession>A0A6N8GLL2</accession>
<evidence type="ECO:0000313" key="2">
    <source>
        <dbReference type="EMBL" id="MUN62143.1"/>
    </source>
</evidence>
<comment type="caution">
    <text evidence="2">The sequence shown here is derived from an EMBL/GenBank/DDBJ whole genome shotgun (WGS) entry which is preliminary data.</text>
</comment>
<reference evidence="2 3" key="1">
    <citation type="submission" date="2019-12" db="EMBL/GenBank/DDBJ databases">
        <authorList>
            <person name="Shi Y."/>
        </authorList>
    </citation>
    <scope>NUCLEOTIDE SEQUENCE [LARGE SCALE GENOMIC DNA]</scope>
    <source>
        <strain evidence="2 3">JCM 17929</strain>
    </source>
</reference>
<keyword evidence="3" id="KW-1185">Reference proteome</keyword>
<feature type="domain" description="TadE-like" evidence="1">
    <location>
        <begin position="9"/>
        <end position="51"/>
    </location>
</feature>
<dbReference type="AlphaFoldDB" id="A0A6N8GLL2"/>
<dbReference type="InterPro" id="IPR012495">
    <property type="entry name" value="TadE-like_dom"/>
</dbReference>
<dbReference type="EMBL" id="WOGU01000002">
    <property type="protein sequence ID" value="MUN62143.1"/>
    <property type="molecule type" value="Genomic_DNA"/>
</dbReference>